<evidence type="ECO:0000313" key="1">
    <source>
        <dbReference type="EMBL" id="JAP30206.1"/>
    </source>
</evidence>
<name>A0A0V0IC55_SOLCH</name>
<accession>A0A0V0IC55</accession>
<organism evidence="1">
    <name type="scientific">Solanum chacoense</name>
    <name type="common">Chaco potato</name>
    <dbReference type="NCBI Taxonomy" id="4108"/>
    <lineage>
        <taxon>Eukaryota</taxon>
        <taxon>Viridiplantae</taxon>
        <taxon>Streptophyta</taxon>
        <taxon>Embryophyta</taxon>
        <taxon>Tracheophyta</taxon>
        <taxon>Spermatophyta</taxon>
        <taxon>Magnoliopsida</taxon>
        <taxon>eudicotyledons</taxon>
        <taxon>Gunneridae</taxon>
        <taxon>Pentapetalae</taxon>
        <taxon>asterids</taxon>
        <taxon>lamiids</taxon>
        <taxon>Solanales</taxon>
        <taxon>Solanaceae</taxon>
        <taxon>Solanoideae</taxon>
        <taxon>Solaneae</taxon>
        <taxon>Solanum</taxon>
    </lineage>
</organism>
<proteinExistence type="predicted"/>
<protein>
    <submittedName>
        <fullName evidence="1">Putative ovule protein</fullName>
    </submittedName>
</protein>
<dbReference type="AlphaFoldDB" id="A0A0V0IC55"/>
<sequence length="63" mass="7381">MLTQLLYSTCEFLVSIDYGELLYSSLEHLILATCRHIQKCPSKRNFFVFLHYDLNSGFGYILN</sequence>
<dbReference type="EMBL" id="GEDG01008305">
    <property type="protein sequence ID" value="JAP30206.1"/>
    <property type="molecule type" value="Transcribed_RNA"/>
</dbReference>
<reference evidence="1" key="1">
    <citation type="submission" date="2015-12" db="EMBL/GenBank/DDBJ databases">
        <title>Gene expression during late stages of embryo sac development: a critical building block for successful pollen-pistil interactions.</title>
        <authorList>
            <person name="Liu Y."/>
            <person name="Joly V."/>
            <person name="Sabar M."/>
            <person name="Matton D.P."/>
        </authorList>
    </citation>
    <scope>NUCLEOTIDE SEQUENCE</scope>
</reference>